<feature type="compositionally biased region" description="Low complexity" evidence="1">
    <location>
        <begin position="133"/>
        <end position="144"/>
    </location>
</feature>
<dbReference type="Proteomes" id="UP001180020">
    <property type="component" value="Unassembled WGS sequence"/>
</dbReference>
<proteinExistence type="predicted"/>
<dbReference type="PANTHER" id="PTHR47512">
    <property type="entry name" value="EXPRESSED PROTEIN"/>
    <property type="match status" value="1"/>
</dbReference>
<reference evidence="2" key="1">
    <citation type="journal article" date="2023" name="Nat. Commun.">
        <title>Diploid and tetraploid genomes of Acorus and the evolution of monocots.</title>
        <authorList>
            <person name="Ma L."/>
            <person name="Liu K.W."/>
            <person name="Li Z."/>
            <person name="Hsiao Y.Y."/>
            <person name="Qi Y."/>
            <person name="Fu T."/>
            <person name="Tang G.D."/>
            <person name="Zhang D."/>
            <person name="Sun W.H."/>
            <person name="Liu D.K."/>
            <person name="Li Y."/>
            <person name="Chen G.Z."/>
            <person name="Liu X.D."/>
            <person name="Liao X.Y."/>
            <person name="Jiang Y.T."/>
            <person name="Yu X."/>
            <person name="Hao Y."/>
            <person name="Huang J."/>
            <person name="Zhao X.W."/>
            <person name="Ke S."/>
            <person name="Chen Y.Y."/>
            <person name="Wu W.L."/>
            <person name="Hsu J.L."/>
            <person name="Lin Y.F."/>
            <person name="Huang M.D."/>
            <person name="Li C.Y."/>
            <person name="Huang L."/>
            <person name="Wang Z.W."/>
            <person name="Zhao X."/>
            <person name="Zhong W.Y."/>
            <person name="Peng D.H."/>
            <person name="Ahmad S."/>
            <person name="Lan S."/>
            <person name="Zhang J.S."/>
            <person name="Tsai W.C."/>
            <person name="Van de Peer Y."/>
            <person name="Liu Z.J."/>
        </authorList>
    </citation>
    <scope>NUCLEOTIDE SEQUENCE</scope>
    <source>
        <strain evidence="2">CP</strain>
    </source>
</reference>
<evidence type="ECO:0000256" key="1">
    <source>
        <dbReference type="SAM" id="MobiDB-lite"/>
    </source>
</evidence>
<dbReference type="EMBL" id="JAUJYO010000011">
    <property type="protein sequence ID" value="KAK1305017.1"/>
    <property type="molecule type" value="Genomic_DNA"/>
</dbReference>
<evidence type="ECO:0000313" key="2">
    <source>
        <dbReference type="EMBL" id="KAK1305017.1"/>
    </source>
</evidence>
<reference evidence="2" key="2">
    <citation type="submission" date="2023-06" db="EMBL/GenBank/DDBJ databases">
        <authorList>
            <person name="Ma L."/>
            <person name="Liu K.-W."/>
            <person name="Li Z."/>
            <person name="Hsiao Y.-Y."/>
            <person name="Qi Y."/>
            <person name="Fu T."/>
            <person name="Tang G."/>
            <person name="Zhang D."/>
            <person name="Sun W.-H."/>
            <person name="Liu D.-K."/>
            <person name="Li Y."/>
            <person name="Chen G.-Z."/>
            <person name="Liu X.-D."/>
            <person name="Liao X.-Y."/>
            <person name="Jiang Y.-T."/>
            <person name="Yu X."/>
            <person name="Hao Y."/>
            <person name="Huang J."/>
            <person name="Zhao X.-W."/>
            <person name="Ke S."/>
            <person name="Chen Y.-Y."/>
            <person name="Wu W.-L."/>
            <person name="Hsu J.-L."/>
            <person name="Lin Y.-F."/>
            <person name="Huang M.-D."/>
            <person name="Li C.-Y."/>
            <person name="Huang L."/>
            <person name="Wang Z.-W."/>
            <person name="Zhao X."/>
            <person name="Zhong W.-Y."/>
            <person name="Peng D.-H."/>
            <person name="Ahmad S."/>
            <person name="Lan S."/>
            <person name="Zhang J.-S."/>
            <person name="Tsai W.-C."/>
            <person name="Van De Peer Y."/>
            <person name="Liu Z.-J."/>
        </authorList>
    </citation>
    <scope>NUCLEOTIDE SEQUENCE</scope>
    <source>
        <strain evidence="2">CP</strain>
        <tissue evidence="2">Leaves</tissue>
    </source>
</reference>
<accession>A0AAV9DYB3</accession>
<protein>
    <submittedName>
        <fullName evidence="2">Uncharacterized protein</fullName>
    </submittedName>
</protein>
<name>A0AAV9DYB3_ACOCL</name>
<comment type="caution">
    <text evidence="2">The sequence shown here is derived from an EMBL/GenBank/DDBJ whole genome shotgun (WGS) entry which is preliminary data.</text>
</comment>
<evidence type="ECO:0000313" key="3">
    <source>
        <dbReference type="Proteomes" id="UP001180020"/>
    </source>
</evidence>
<organism evidence="2 3">
    <name type="scientific">Acorus calamus</name>
    <name type="common">Sweet flag</name>
    <dbReference type="NCBI Taxonomy" id="4465"/>
    <lineage>
        <taxon>Eukaryota</taxon>
        <taxon>Viridiplantae</taxon>
        <taxon>Streptophyta</taxon>
        <taxon>Embryophyta</taxon>
        <taxon>Tracheophyta</taxon>
        <taxon>Spermatophyta</taxon>
        <taxon>Magnoliopsida</taxon>
        <taxon>Liliopsida</taxon>
        <taxon>Acoraceae</taxon>
        <taxon>Acorus</taxon>
    </lineage>
</organism>
<feature type="region of interest" description="Disordered" evidence="1">
    <location>
        <begin position="128"/>
        <end position="147"/>
    </location>
</feature>
<feature type="region of interest" description="Disordered" evidence="1">
    <location>
        <begin position="181"/>
        <end position="221"/>
    </location>
</feature>
<gene>
    <name evidence="2" type="ORF">QJS10_CPB11g01946</name>
</gene>
<feature type="region of interest" description="Disordered" evidence="1">
    <location>
        <begin position="51"/>
        <end position="70"/>
    </location>
</feature>
<sequence length="221" mass="23480">METPSSTRRVTRSQTGALASGNNSLARMALVDVTNDSPIVGVALTGSLKTPSSAAFTKSRGRPKKTPSSGEALLRGQVKSLLQKVEEEAHLFVGSGLEIVQAIEPLKQETGNLSGFVISRALLFDSPEKSDVSDSSSSSPKQVSGALKEGTINELCDGLKNMAVRGGRHVRFIYNSDDEIEGEEEVSDVSGSPNVLRLKGLPTPKGKHLRFPDDDDDDGES</sequence>
<dbReference type="PANTHER" id="PTHR47512:SF3">
    <property type="entry name" value="CHALCONE-FLAVONONE ISOMERASE FAMILY PROTEIN"/>
    <property type="match status" value="1"/>
</dbReference>
<dbReference type="AlphaFoldDB" id="A0AAV9DYB3"/>
<keyword evidence="3" id="KW-1185">Reference proteome</keyword>